<sequence length="175" mass="19948">MLRRVICTPATTFSRALSTTHLGGDVPVPAHGDAKRKAVDAILGENEKNATVTVSTQESVSISGIPEEHQFDRSARIFRAAREATQTSWNNTKLWKIELDNRERWENPLMGWASTGDPMSNTSMQLDFASKEDAIAFCEKNNWGWEVEKEQIRQIKPKSYGWNYSWNKRCRNSTK</sequence>
<comment type="function">
    <text evidence="1 11">Accessory subunit of the mitochondrial membrane respiratory chain NADH dehydrogenase (Complex I), that is believed not to be involved in catalysis. Complex I functions in the transfer of electrons from NADH to the respiratory chain. The immediate electron acceptor for the enzyme is believed to be ubiquinone.</text>
</comment>
<dbReference type="EMBL" id="CATQJA010002653">
    <property type="protein sequence ID" value="CAJ0578147.1"/>
    <property type="molecule type" value="Genomic_DNA"/>
</dbReference>
<evidence type="ECO:0000256" key="3">
    <source>
        <dbReference type="ARBA" id="ARBA00015796"/>
    </source>
</evidence>
<evidence type="ECO:0000256" key="6">
    <source>
        <dbReference type="ARBA" id="ARBA00022792"/>
    </source>
</evidence>
<dbReference type="FunFam" id="3.30.160.190:FF:000001">
    <property type="entry name" value="NADH-ubiquinone oxidoreductase 21 kDa subunit mitochondrial"/>
    <property type="match status" value="1"/>
</dbReference>
<keyword evidence="6 11" id="KW-0999">Mitochondrion inner membrane</keyword>
<feature type="non-terminal residue" evidence="12">
    <location>
        <position position="1"/>
    </location>
</feature>
<keyword evidence="8 11" id="KW-0249">Electron transport</keyword>
<proteinExistence type="inferred from homology"/>
<dbReference type="Gene3D" id="3.30.160.190">
    <property type="entry name" value="atu1810 like domain"/>
    <property type="match status" value="1"/>
</dbReference>
<dbReference type="InterPro" id="IPR006885">
    <property type="entry name" value="NADH_UbQ_FeS_4_mit-like"/>
</dbReference>
<keyword evidence="4 11" id="KW-0813">Transport</keyword>
<comment type="subcellular location">
    <subcellularLocation>
        <location evidence="11">Mitochondrion inner membrane</location>
        <topology evidence="11">Peripheral membrane protein</topology>
        <orientation evidence="11">Matrix side</orientation>
    </subcellularLocation>
</comment>
<evidence type="ECO:0000313" key="12">
    <source>
        <dbReference type="EMBL" id="CAJ0578147.1"/>
    </source>
</evidence>
<dbReference type="GO" id="GO:0005743">
    <property type="term" value="C:mitochondrial inner membrane"/>
    <property type="evidence" value="ECO:0007669"/>
    <property type="project" value="UniProtKB-SubCell"/>
</dbReference>
<comment type="caution">
    <text evidence="12">The sequence shown here is derived from an EMBL/GenBank/DDBJ whole genome shotgun (WGS) entry which is preliminary data.</text>
</comment>
<evidence type="ECO:0000313" key="13">
    <source>
        <dbReference type="Proteomes" id="UP001177023"/>
    </source>
</evidence>
<dbReference type="PANTHER" id="PTHR12219">
    <property type="entry name" value="NADH-UBIQUINONE OXIDOREDUCTASE"/>
    <property type="match status" value="1"/>
</dbReference>
<name>A0AA36G418_9BILA</name>
<keyword evidence="5 11" id="KW-0679">Respiratory chain</keyword>
<protein>
    <recommendedName>
        <fullName evidence="3 11">NADH dehydrogenase [ubiquinone] iron-sulfur protein 4, mitochondrial</fullName>
    </recommendedName>
</protein>
<evidence type="ECO:0000256" key="8">
    <source>
        <dbReference type="ARBA" id="ARBA00022982"/>
    </source>
</evidence>
<evidence type="ECO:0000256" key="1">
    <source>
        <dbReference type="ARBA" id="ARBA00003195"/>
    </source>
</evidence>
<organism evidence="12 13">
    <name type="scientific">Mesorhabditis spiculigera</name>
    <dbReference type="NCBI Taxonomy" id="96644"/>
    <lineage>
        <taxon>Eukaryota</taxon>
        <taxon>Metazoa</taxon>
        <taxon>Ecdysozoa</taxon>
        <taxon>Nematoda</taxon>
        <taxon>Chromadorea</taxon>
        <taxon>Rhabditida</taxon>
        <taxon>Rhabditina</taxon>
        <taxon>Rhabditomorpha</taxon>
        <taxon>Rhabditoidea</taxon>
        <taxon>Rhabditidae</taxon>
        <taxon>Mesorhabditinae</taxon>
        <taxon>Mesorhabditis</taxon>
    </lineage>
</organism>
<keyword evidence="7 11" id="KW-0809">Transit peptide</keyword>
<evidence type="ECO:0000256" key="2">
    <source>
        <dbReference type="ARBA" id="ARBA00005882"/>
    </source>
</evidence>
<evidence type="ECO:0000256" key="10">
    <source>
        <dbReference type="ARBA" id="ARBA00023136"/>
    </source>
</evidence>
<dbReference type="InterPro" id="IPR038532">
    <property type="entry name" value="NDUFS4-like_sf"/>
</dbReference>
<dbReference type="PANTHER" id="PTHR12219:SF8">
    <property type="entry name" value="NADH DEHYDROGENASE [UBIQUINONE] IRON-SULFUR PROTEIN 4, MITOCHONDRIAL"/>
    <property type="match status" value="1"/>
</dbReference>
<evidence type="ECO:0000256" key="9">
    <source>
        <dbReference type="ARBA" id="ARBA00023128"/>
    </source>
</evidence>
<evidence type="ECO:0000256" key="4">
    <source>
        <dbReference type="ARBA" id="ARBA00022448"/>
    </source>
</evidence>
<dbReference type="Pfam" id="PF04800">
    <property type="entry name" value="NDUS4"/>
    <property type="match status" value="1"/>
</dbReference>
<dbReference type="AlphaFoldDB" id="A0AA36G418"/>
<keyword evidence="10 11" id="KW-0472">Membrane</keyword>
<accession>A0AA36G418</accession>
<dbReference type="Proteomes" id="UP001177023">
    <property type="component" value="Unassembled WGS sequence"/>
</dbReference>
<reference evidence="12" key="1">
    <citation type="submission" date="2023-06" db="EMBL/GenBank/DDBJ databases">
        <authorList>
            <person name="Delattre M."/>
        </authorList>
    </citation>
    <scope>NUCLEOTIDE SEQUENCE</scope>
    <source>
        <strain evidence="12">AF72</strain>
    </source>
</reference>
<gene>
    <name evidence="12" type="ORF">MSPICULIGERA_LOCUS16408</name>
</gene>
<comment type="similarity">
    <text evidence="2 11">Belongs to the complex I NDUFS4 subunit family.</text>
</comment>
<dbReference type="GO" id="GO:0022900">
    <property type="term" value="P:electron transport chain"/>
    <property type="evidence" value="ECO:0007669"/>
    <property type="project" value="InterPro"/>
</dbReference>
<keyword evidence="13" id="KW-1185">Reference proteome</keyword>
<keyword evidence="9 11" id="KW-0496">Mitochondrion</keyword>
<evidence type="ECO:0000256" key="11">
    <source>
        <dbReference type="RuleBase" id="RU367010"/>
    </source>
</evidence>
<evidence type="ECO:0000256" key="5">
    <source>
        <dbReference type="ARBA" id="ARBA00022660"/>
    </source>
</evidence>
<evidence type="ECO:0000256" key="7">
    <source>
        <dbReference type="ARBA" id="ARBA00022946"/>
    </source>
</evidence>